<evidence type="ECO:0000256" key="1">
    <source>
        <dbReference type="SAM" id="Phobius"/>
    </source>
</evidence>
<keyword evidence="1" id="KW-0472">Membrane</keyword>
<proteinExistence type="predicted"/>
<dbReference type="OrthoDB" id="2475555at2759"/>
<keyword evidence="3" id="KW-1185">Reference proteome</keyword>
<dbReference type="AlphaFoldDB" id="A0A9W4SPV8"/>
<dbReference type="EMBL" id="CAMKVN010001477">
    <property type="protein sequence ID" value="CAI2176224.1"/>
    <property type="molecule type" value="Genomic_DNA"/>
</dbReference>
<evidence type="ECO:0000313" key="3">
    <source>
        <dbReference type="Proteomes" id="UP001153678"/>
    </source>
</evidence>
<keyword evidence="1" id="KW-0812">Transmembrane</keyword>
<organism evidence="2 3">
    <name type="scientific">Funneliformis geosporum</name>
    <dbReference type="NCBI Taxonomy" id="1117311"/>
    <lineage>
        <taxon>Eukaryota</taxon>
        <taxon>Fungi</taxon>
        <taxon>Fungi incertae sedis</taxon>
        <taxon>Mucoromycota</taxon>
        <taxon>Glomeromycotina</taxon>
        <taxon>Glomeromycetes</taxon>
        <taxon>Glomerales</taxon>
        <taxon>Glomeraceae</taxon>
        <taxon>Funneliformis</taxon>
    </lineage>
</organism>
<protein>
    <submittedName>
        <fullName evidence="2">17220_t:CDS:1</fullName>
    </submittedName>
</protein>
<sequence length="255" mass="28527">MYRSVTNCSMERYHNEKSLICKIILENKEQIPSDKLLCCNKKKNSCSTYSSGGCFIPNEIVQCHNLTTLDACKRNDTVALKVCGGLQDGLYCLTTGGAVENPQYTKLHFPEAIEWMVSRNKLKESNEVSVCYDQVKGHQLCNSIGNPTANFTCSDLFQEGCNQCTWKSSMGNNVIRYIKAELCEPTVNQMPTIIGLGTSVGVLALILISIFVFAAVFYKRLRTDGPMYNANDVLLNYILEQARSICNRLASEKLR</sequence>
<keyword evidence="1" id="KW-1133">Transmembrane helix</keyword>
<accession>A0A9W4SPV8</accession>
<feature type="transmembrane region" description="Helical" evidence="1">
    <location>
        <begin position="193"/>
        <end position="218"/>
    </location>
</feature>
<dbReference type="Proteomes" id="UP001153678">
    <property type="component" value="Unassembled WGS sequence"/>
</dbReference>
<name>A0A9W4SPV8_9GLOM</name>
<evidence type="ECO:0000313" key="2">
    <source>
        <dbReference type="EMBL" id="CAI2176224.1"/>
    </source>
</evidence>
<gene>
    <name evidence="2" type="ORF">FWILDA_LOCUS7481</name>
</gene>
<comment type="caution">
    <text evidence="2">The sequence shown here is derived from an EMBL/GenBank/DDBJ whole genome shotgun (WGS) entry which is preliminary data.</text>
</comment>
<reference evidence="2" key="1">
    <citation type="submission" date="2022-08" db="EMBL/GenBank/DDBJ databases">
        <authorList>
            <person name="Kallberg Y."/>
            <person name="Tangrot J."/>
            <person name="Rosling A."/>
        </authorList>
    </citation>
    <scope>NUCLEOTIDE SEQUENCE</scope>
    <source>
        <strain evidence="2">Wild A</strain>
    </source>
</reference>